<dbReference type="SUPFAM" id="SSF46626">
    <property type="entry name" value="Cytochrome c"/>
    <property type="match status" value="1"/>
</dbReference>
<dbReference type="Pfam" id="PF13290">
    <property type="entry name" value="CHB_HEX_C_1"/>
    <property type="match status" value="1"/>
</dbReference>
<evidence type="ECO:0000256" key="1">
    <source>
        <dbReference type="SAM" id="Phobius"/>
    </source>
</evidence>
<dbReference type="Gene3D" id="3.80.10.10">
    <property type="entry name" value="Ribonuclease Inhibitor"/>
    <property type="match status" value="1"/>
</dbReference>
<feature type="domain" description="GH29D-like beta-sandwich" evidence="4">
    <location>
        <begin position="500"/>
        <end position="555"/>
    </location>
</feature>
<feature type="transmembrane region" description="Helical" evidence="1">
    <location>
        <begin position="7"/>
        <end position="26"/>
    </location>
</feature>
<dbReference type="RefSeq" id="WP_139010661.1">
    <property type="nucleotide sequence ID" value="NZ_VBSN01000019.1"/>
</dbReference>
<organism evidence="5 6">
    <name type="scientific">Dyadobacter flavalbus</name>
    <dbReference type="NCBI Taxonomy" id="2579942"/>
    <lineage>
        <taxon>Bacteria</taxon>
        <taxon>Pseudomonadati</taxon>
        <taxon>Bacteroidota</taxon>
        <taxon>Cytophagia</taxon>
        <taxon>Cytophagales</taxon>
        <taxon>Spirosomataceae</taxon>
        <taxon>Dyadobacter</taxon>
    </lineage>
</organism>
<keyword evidence="6" id="KW-1185">Reference proteome</keyword>
<dbReference type="GO" id="GO:0009055">
    <property type="term" value="F:electron transfer activity"/>
    <property type="evidence" value="ECO:0007669"/>
    <property type="project" value="InterPro"/>
</dbReference>
<dbReference type="InterPro" id="IPR032675">
    <property type="entry name" value="LRR_dom_sf"/>
</dbReference>
<dbReference type="Pfam" id="PF07635">
    <property type="entry name" value="PSCyt1"/>
    <property type="match status" value="1"/>
</dbReference>
<dbReference type="OrthoDB" id="713772at2"/>
<reference evidence="5 6" key="1">
    <citation type="submission" date="2019-05" db="EMBL/GenBank/DDBJ databases">
        <authorList>
            <person name="Qu J.-H."/>
        </authorList>
    </citation>
    <scope>NUCLEOTIDE SEQUENCE [LARGE SCALE GENOMIC DNA]</scope>
    <source>
        <strain evidence="5 6">NS28</strain>
    </source>
</reference>
<feature type="transmembrane region" description="Helical" evidence="1">
    <location>
        <begin position="113"/>
        <end position="132"/>
    </location>
</feature>
<dbReference type="Proteomes" id="UP000323994">
    <property type="component" value="Unassembled WGS sequence"/>
</dbReference>
<dbReference type="InterPro" id="IPR011429">
    <property type="entry name" value="Cyt_c_Planctomycete-type"/>
</dbReference>
<keyword evidence="1" id="KW-0472">Membrane</keyword>
<gene>
    <name evidence="5" type="ORF">FEM33_03165</name>
</gene>
<dbReference type="AlphaFoldDB" id="A0A5M8R122"/>
<dbReference type="EMBL" id="VBSN01000019">
    <property type="protein sequence ID" value="KAA6441321.1"/>
    <property type="molecule type" value="Genomic_DNA"/>
</dbReference>
<dbReference type="InterPro" id="IPR059177">
    <property type="entry name" value="GH29D-like_dom"/>
</dbReference>
<accession>A0A5M8R122</accession>
<dbReference type="SUPFAM" id="SSF52047">
    <property type="entry name" value="RNI-like"/>
    <property type="match status" value="1"/>
</dbReference>
<feature type="transmembrane region" description="Helical" evidence="1">
    <location>
        <begin position="46"/>
        <end position="66"/>
    </location>
</feature>
<protein>
    <submittedName>
        <fullName evidence="5">Cytochrome C</fullName>
    </submittedName>
</protein>
<dbReference type="GO" id="GO:0020037">
    <property type="term" value="F:heme binding"/>
    <property type="evidence" value="ECO:0007669"/>
    <property type="project" value="InterPro"/>
</dbReference>
<feature type="transmembrane region" description="Helical" evidence="1">
    <location>
        <begin position="78"/>
        <end position="101"/>
    </location>
</feature>
<evidence type="ECO:0000313" key="6">
    <source>
        <dbReference type="Proteomes" id="UP000323994"/>
    </source>
</evidence>
<sequence>MHSKFRTFAGQLLIASQIFILFLLLFENKLVIPAWLQTIGRMHPLILHFPIVILLLAMLLEFFSFRPEYAKNPFYRNFLHNLLLAGSLLAAVTVIMGLFLSKEEGYEGEILTYHKWTGVGIFFFASFIYFIRNSSWYKAPVAKAGSLLTVAALVVTGHYGAALTHGMNFIWEPIESTKEAAAVSPDEAIVFTHIVQPILEQKCTSCHNPDKMKGQLSLTDAQSLLKGGKSGKLLVPGNPEISLLLQRIHLPNDEKKHMPPIGKPQLTPQETAILNLWIKDQAKIDKKLASYPENDSLRFLAAAYLRPAGQMEAYDFEPADEDEITALNSDYRTIVPVAKNSPALAVNIYNRATYTSRQLNDLESIRKQVISLNLNKLPVKDADLEIIGKFENLQRLNLNFTEISAGGLKALTGLKNLSSLAISGTKIKYGELSALLPAFKNLKTVSVWNTPLSEPEIAQLQKANGNLAIIGGFKDDGKNMLRLNPPQMKNSSPVFAGTMALQLKHPINGVEIRYTMDGSEPDSVKSPLVSDKMLLTKSENIKAKAFKNGWYGSETVQFDVYKSSLQPDSVQLLAPLNRVHQATGAKTFFDRKLGVIGANNPAWANNWAAVKDNDMILVSEFKKPALISSVGIHYMIEEDTGIFPPETVEVWGGKDAESMKLLSKFQTAMPAKGDKPSLKTMEGKFKPQTVSCLKIVAKPLNKIPEWHKNKGGKALLLVDEMFLN</sequence>
<dbReference type="Pfam" id="PF09990">
    <property type="entry name" value="DUF2231"/>
    <property type="match status" value="1"/>
</dbReference>
<feature type="domain" description="Cytochrome C Planctomycete-type" evidence="2">
    <location>
        <begin position="203"/>
        <end position="260"/>
    </location>
</feature>
<keyword evidence="1" id="KW-1133">Transmembrane helix</keyword>
<comment type="caution">
    <text evidence="5">The sequence shown here is derived from an EMBL/GenBank/DDBJ whole genome shotgun (WGS) entry which is preliminary data.</text>
</comment>
<evidence type="ECO:0000313" key="5">
    <source>
        <dbReference type="EMBL" id="KAA6441321.1"/>
    </source>
</evidence>
<feature type="domain" description="DUF2231" evidence="3">
    <location>
        <begin position="42"/>
        <end position="164"/>
    </location>
</feature>
<evidence type="ECO:0000259" key="2">
    <source>
        <dbReference type="Pfam" id="PF07635"/>
    </source>
</evidence>
<proteinExistence type="predicted"/>
<dbReference type="InterPro" id="IPR019251">
    <property type="entry name" value="DUF2231_TM"/>
</dbReference>
<dbReference type="InterPro" id="IPR036909">
    <property type="entry name" value="Cyt_c-like_dom_sf"/>
</dbReference>
<dbReference type="PANTHER" id="PTHR35889">
    <property type="entry name" value="CYCLOINULO-OLIGOSACCHARIDE FRUCTANOTRANSFERASE-RELATED"/>
    <property type="match status" value="1"/>
</dbReference>
<evidence type="ECO:0000259" key="3">
    <source>
        <dbReference type="Pfam" id="PF09990"/>
    </source>
</evidence>
<keyword evidence="1" id="KW-0812">Transmembrane</keyword>
<evidence type="ECO:0000259" key="4">
    <source>
        <dbReference type="Pfam" id="PF13290"/>
    </source>
</evidence>
<feature type="transmembrane region" description="Helical" evidence="1">
    <location>
        <begin position="144"/>
        <end position="161"/>
    </location>
</feature>
<dbReference type="PANTHER" id="PTHR35889:SF3">
    <property type="entry name" value="F-BOX DOMAIN-CONTAINING PROTEIN"/>
    <property type="match status" value="1"/>
</dbReference>
<name>A0A5M8R122_9BACT</name>